<sequence>MTHDVIALTPAMPDTKTLLAALHAGGPDLRVNGAANGAVAQLCRASGQPLVSIEAPRFLQVPGEAARLLGMDATAPVWWTEVRGTSAVTEARRLAGSVAGRLVAVLGGTTWPREAAHTDVVAVPDTGRAAEAVLGPTGIDVLTDKAAIVIHDRPIAAATPWLADVIRFTTGTGRELHLITPPRARLTLPLRTLLDHIPGRWVVQDPEHGYYDGLTGSELTWNDGHFTPAADPDGRPRVASPFKRPRADGESERQLVLSLRTIHPATDHLVLGGALECAWQMLTGAAPAGWSTAEPVNLPWSRGQLTDLAVLITSVVNAGWS</sequence>
<accession>A0ABV9UR59</accession>
<reference evidence="2" key="1">
    <citation type="journal article" date="2019" name="Int. J. Syst. Evol. Microbiol.">
        <title>The Global Catalogue of Microorganisms (GCM) 10K type strain sequencing project: providing services to taxonomists for standard genome sequencing and annotation.</title>
        <authorList>
            <consortium name="The Broad Institute Genomics Platform"/>
            <consortium name="The Broad Institute Genome Sequencing Center for Infectious Disease"/>
            <person name="Wu L."/>
            <person name="Ma J."/>
        </authorList>
    </citation>
    <scope>NUCLEOTIDE SEQUENCE [LARGE SCALE GENOMIC DNA]</scope>
    <source>
        <strain evidence="2">CCM 7224</strain>
    </source>
</reference>
<dbReference type="RefSeq" id="WP_344377993.1">
    <property type="nucleotide sequence ID" value="NZ_BAAASQ010000021.1"/>
</dbReference>
<dbReference type="EMBL" id="JBHSIZ010000029">
    <property type="protein sequence ID" value="MFC4958993.1"/>
    <property type="molecule type" value="Genomic_DNA"/>
</dbReference>
<gene>
    <name evidence="1" type="ORF">ACFPFX_22140</name>
</gene>
<dbReference type="InterPro" id="IPR046175">
    <property type="entry name" value="DUF6177"/>
</dbReference>
<comment type="caution">
    <text evidence="1">The sequence shown here is derived from an EMBL/GenBank/DDBJ whole genome shotgun (WGS) entry which is preliminary data.</text>
</comment>
<evidence type="ECO:0000313" key="2">
    <source>
        <dbReference type="Proteomes" id="UP001595834"/>
    </source>
</evidence>
<organism evidence="1 2">
    <name type="scientific">Streptomyces mauvecolor</name>
    <dbReference type="NCBI Taxonomy" id="58345"/>
    <lineage>
        <taxon>Bacteria</taxon>
        <taxon>Bacillati</taxon>
        <taxon>Actinomycetota</taxon>
        <taxon>Actinomycetes</taxon>
        <taxon>Kitasatosporales</taxon>
        <taxon>Streptomycetaceae</taxon>
        <taxon>Streptomyces</taxon>
    </lineage>
</organism>
<protein>
    <submittedName>
        <fullName evidence="1">DUF6177 family protein</fullName>
    </submittedName>
</protein>
<evidence type="ECO:0000313" key="1">
    <source>
        <dbReference type="EMBL" id="MFC4958993.1"/>
    </source>
</evidence>
<name>A0ABV9UR59_9ACTN</name>
<proteinExistence type="predicted"/>
<keyword evidence="2" id="KW-1185">Reference proteome</keyword>
<dbReference type="Proteomes" id="UP001595834">
    <property type="component" value="Unassembled WGS sequence"/>
</dbReference>
<dbReference type="Pfam" id="PF19674">
    <property type="entry name" value="DUF6177"/>
    <property type="match status" value="1"/>
</dbReference>